<dbReference type="HOGENOM" id="CLU_2499272_0_0_1"/>
<accession>A0A0C2WLU0</accession>
<protein>
    <submittedName>
        <fullName evidence="1">Uncharacterized protein</fullName>
    </submittedName>
</protein>
<dbReference type="Proteomes" id="UP000054097">
    <property type="component" value="Unassembled WGS sequence"/>
</dbReference>
<evidence type="ECO:0000313" key="1">
    <source>
        <dbReference type="EMBL" id="KIM27283.1"/>
    </source>
</evidence>
<reference evidence="2" key="2">
    <citation type="submission" date="2015-01" db="EMBL/GenBank/DDBJ databases">
        <title>Evolutionary Origins and Diversification of the Mycorrhizal Mutualists.</title>
        <authorList>
            <consortium name="DOE Joint Genome Institute"/>
            <consortium name="Mycorrhizal Genomics Consortium"/>
            <person name="Kohler A."/>
            <person name="Kuo A."/>
            <person name="Nagy L.G."/>
            <person name="Floudas D."/>
            <person name="Copeland A."/>
            <person name="Barry K.W."/>
            <person name="Cichocki N."/>
            <person name="Veneault-Fourrey C."/>
            <person name="LaButti K."/>
            <person name="Lindquist E.A."/>
            <person name="Lipzen A."/>
            <person name="Lundell T."/>
            <person name="Morin E."/>
            <person name="Murat C."/>
            <person name="Riley R."/>
            <person name="Ohm R."/>
            <person name="Sun H."/>
            <person name="Tunlid A."/>
            <person name="Henrissat B."/>
            <person name="Grigoriev I.V."/>
            <person name="Hibbett D.S."/>
            <person name="Martin F."/>
        </authorList>
    </citation>
    <scope>NUCLEOTIDE SEQUENCE [LARGE SCALE GENOMIC DNA]</scope>
    <source>
        <strain evidence="2">MAFF 305830</strain>
    </source>
</reference>
<sequence length="86" mass="9106">MEATSQKRFVPVSLYSIARLGWVAATYRARKSPSRAVEDLSGLLRSPTAFDYLVESSFMGTVAYVGRGGLATGGSGGGLGREYLPS</sequence>
<keyword evidence="2" id="KW-1185">Reference proteome</keyword>
<evidence type="ECO:0000313" key="2">
    <source>
        <dbReference type="Proteomes" id="UP000054097"/>
    </source>
</evidence>
<name>A0A0C2WLU0_SERVB</name>
<organism evidence="1 2">
    <name type="scientific">Serendipita vermifera MAFF 305830</name>
    <dbReference type="NCBI Taxonomy" id="933852"/>
    <lineage>
        <taxon>Eukaryota</taxon>
        <taxon>Fungi</taxon>
        <taxon>Dikarya</taxon>
        <taxon>Basidiomycota</taxon>
        <taxon>Agaricomycotina</taxon>
        <taxon>Agaricomycetes</taxon>
        <taxon>Sebacinales</taxon>
        <taxon>Serendipitaceae</taxon>
        <taxon>Serendipita</taxon>
    </lineage>
</organism>
<gene>
    <name evidence="1" type="ORF">M408DRAFT_171809</name>
</gene>
<reference evidence="1 2" key="1">
    <citation type="submission" date="2014-04" db="EMBL/GenBank/DDBJ databases">
        <authorList>
            <consortium name="DOE Joint Genome Institute"/>
            <person name="Kuo A."/>
            <person name="Zuccaro A."/>
            <person name="Kohler A."/>
            <person name="Nagy L.G."/>
            <person name="Floudas D."/>
            <person name="Copeland A."/>
            <person name="Barry K.W."/>
            <person name="Cichocki N."/>
            <person name="Veneault-Fourrey C."/>
            <person name="LaButti K."/>
            <person name="Lindquist E.A."/>
            <person name="Lipzen A."/>
            <person name="Lundell T."/>
            <person name="Morin E."/>
            <person name="Murat C."/>
            <person name="Sun H."/>
            <person name="Tunlid A."/>
            <person name="Henrissat B."/>
            <person name="Grigoriev I.V."/>
            <person name="Hibbett D.S."/>
            <person name="Martin F."/>
            <person name="Nordberg H.P."/>
            <person name="Cantor M.N."/>
            <person name="Hua S.X."/>
        </authorList>
    </citation>
    <scope>NUCLEOTIDE SEQUENCE [LARGE SCALE GENOMIC DNA]</scope>
    <source>
        <strain evidence="1 2">MAFF 305830</strain>
    </source>
</reference>
<proteinExistence type="predicted"/>
<dbReference type="AlphaFoldDB" id="A0A0C2WLU0"/>
<dbReference type="EMBL" id="KN824300">
    <property type="protein sequence ID" value="KIM27283.1"/>
    <property type="molecule type" value="Genomic_DNA"/>
</dbReference>